<evidence type="ECO:0000313" key="1">
    <source>
        <dbReference type="Proteomes" id="UP000095283"/>
    </source>
</evidence>
<keyword evidence="1" id="KW-1185">Reference proteome</keyword>
<evidence type="ECO:0000313" key="2">
    <source>
        <dbReference type="WBParaSite" id="Hba_05240"/>
    </source>
</evidence>
<organism evidence="1 2">
    <name type="scientific">Heterorhabditis bacteriophora</name>
    <name type="common">Entomopathogenic nematode worm</name>
    <dbReference type="NCBI Taxonomy" id="37862"/>
    <lineage>
        <taxon>Eukaryota</taxon>
        <taxon>Metazoa</taxon>
        <taxon>Ecdysozoa</taxon>
        <taxon>Nematoda</taxon>
        <taxon>Chromadorea</taxon>
        <taxon>Rhabditida</taxon>
        <taxon>Rhabditina</taxon>
        <taxon>Rhabditomorpha</taxon>
        <taxon>Strongyloidea</taxon>
        <taxon>Heterorhabditidae</taxon>
        <taxon>Heterorhabditis</taxon>
    </lineage>
</organism>
<dbReference type="AlphaFoldDB" id="A0A1I7WJN8"/>
<accession>A0A1I7WJN8</accession>
<dbReference type="WBParaSite" id="Hba_05240">
    <property type="protein sequence ID" value="Hba_05240"/>
    <property type="gene ID" value="Hba_05240"/>
</dbReference>
<reference evidence="2" key="1">
    <citation type="submission" date="2016-11" db="UniProtKB">
        <authorList>
            <consortium name="WormBaseParasite"/>
        </authorList>
    </citation>
    <scope>IDENTIFICATION</scope>
</reference>
<protein>
    <submittedName>
        <fullName evidence="2">Uncharacterized protein</fullName>
    </submittedName>
</protein>
<proteinExistence type="predicted"/>
<dbReference type="Proteomes" id="UP000095283">
    <property type="component" value="Unplaced"/>
</dbReference>
<sequence>MWITSYTVGKSVLKLRNKIVVLPIF</sequence>
<name>A0A1I7WJN8_HETBA</name>